<comment type="caution">
    <text evidence="3">The sequence shown here is derived from an EMBL/GenBank/DDBJ whole genome shotgun (WGS) entry which is preliminary data.</text>
</comment>
<gene>
    <name evidence="3" type="ORF">Pme01_02140</name>
</gene>
<evidence type="ECO:0000259" key="2">
    <source>
        <dbReference type="Pfam" id="PF03551"/>
    </source>
</evidence>
<evidence type="ECO:0000313" key="4">
    <source>
        <dbReference type="Proteomes" id="UP000599074"/>
    </source>
</evidence>
<dbReference type="InterPro" id="IPR036388">
    <property type="entry name" value="WH-like_DNA-bd_sf"/>
</dbReference>
<dbReference type="Gene3D" id="1.10.10.10">
    <property type="entry name" value="Winged helix-like DNA-binding domain superfamily/Winged helix DNA-binding domain"/>
    <property type="match status" value="1"/>
</dbReference>
<organism evidence="3 4">
    <name type="scientific">Planosporangium mesophilum</name>
    <dbReference type="NCBI Taxonomy" id="689768"/>
    <lineage>
        <taxon>Bacteria</taxon>
        <taxon>Bacillati</taxon>
        <taxon>Actinomycetota</taxon>
        <taxon>Actinomycetes</taxon>
        <taxon>Micromonosporales</taxon>
        <taxon>Micromonosporaceae</taxon>
        <taxon>Planosporangium</taxon>
    </lineage>
</organism>
<dbReference type="InterPro" id="IPR005149">
    <property type="entry name" value="Tscrpt_reg_PadR_N"/>
</dbReference>
<reference evidence="3" key="1">
    <citation type="submission" date="2021-01" db="EMBL/GenBank/DDBJ databases">
        <title>Whole genome shotgun sequence of Planosporangium mesophilum NBRC 109066.</title>
        <authorList>
            <person name="Komaki H."/>
            <person name="Tamura T."/>
        </authorList>
    </citation>
    <scope>NUCLEOTIDE SEQUENCE</scope>
    <source>
        <strain evidence="3">NBRC 109066</strain>
    </source>
</reference>
<proteinExistence type="predicted"/>
<dbReference type="AlphaFoldDB" id="A0A8J3WXY4"/>
<feature type="domain" description="Transcription regulator PadR N-terminal" evidence="2">
    <location>
        <begin position="49"/>
        <end position="116"/>
    </location>
</feature>
<dbReference type="PANTHER" id="PTHR43252">
    <property type="entry name" value="TRANSCRIPTIONAL REGULATOR YQJI"/>
    <property type="match status" value="1"/>
</dbReference>
<feature type="region of interest" description="Disordered" evidence="1">
    <location>
        <begin position="1"/>
        <end position="41"/>
    </location>
</feature>
<keyword evidence="4" id="KW-1185">Reference proteome</keyword>
<accession>A0A8J3WXY4</accession>
<dbReference type="InterPro" id="IPR036390">
    <property type="entry name" value="WH_DNA-bd_sf"/>
</dbReference>
<protein>
    <submittedName>
        <fullName evidence="3">Transcriptional regulator</fullName>
    </submittedName>
</protein>
<dbReference type="RefSeq" id="WP_168113102.1">
    <property type="nucleotide sequence ID" value="NZ_BOON01000002.1"/>
</dbReference>
<dbReference type="Pfam" id="PF03551">
    <property type="entry name" value="PadR"/>
    <property type="match status" value="1"/>
</dbReference>
<sequence length="186" mass="20946">MGPREPGYSAHHPQERLFAFGPPWRPPLEQGQRGRHRGGRRRANVREAILTLLTERPMHGYEMIQEIERRSRGTWRPSPGSVYPTLQLLEDEGLIVAGATEGGRKRYDLTEFGRAAQSGDEAARAPWERFSEEYGESVLNSRAAINGIVQAMGEVVRVGTDGQREQANEVLEQARRRLYGILADRG</sequence>
<name>A0A8J3WXY4_9ACTN</name>
<dbReference type="Proteomes" id="UP000599074">
    <property type="component" value="Unassembled WGS sequence"/>
</dbReference>
<dbReference type="SUPFAM" id="SSF46785">
    <property type="entry name" value="Winged helix' DNA-binding domain"/>
    <property type="match status" value="1"/>
</dbReference>
<dbReference type="PANTHER" id="PTHR43252:SF2">
    <property type="entry name" value="TRANSCRIPTION REGULATOR, PADR-LIKE FAMILY"/>
    <property type="match status" value="1"/>
</dbReference>
<dbReference type="EMBL" id="BOON01000002">
    <property type="protein sequence ID" value="GII20617.1"/>
    <property type="molecule type" value="Genomic_DNA"/>
</dbReference>
<evidence type="ECO:0000256" key="1">
    <source>
        <dbReference type="SAM" id="MobiDB-lite"/>
    </source>
</evidence>
<evidence type="ECO:0000313" key="3">
    <source>
        <dbReference type="EMBL" id="GII20617.1"/>
    </source>
</evidence>